<organism evidence="1 2">
    <name type="scientific">Nonlabens mediterrranea</name>
    <dbReference type="NCBI Taxonomy" id="1419947"/>
    <lineage>
        <taxon>Bacteria</taxon>
        <taxon>Pseudomonadati</taxon>
        <taxon>Bacteroidota</taxon>
        <taxon>Flavobacteriia</taxon>
        <taxon>Flavobacteriales</taxon>
        <taxon>Flavobacteriaceae</taxon>
        <taxon>Nonlabens</taxon>
    </lineage>
</organism>
<comment type="caution">
    <text evidence="1">The sequence shown here is derived from an EMBL/GenBank/DDBJ whole genome shotgun (WGS) entry which is preliminary data.</text>
</comment>
<dbReference type="EMBL" id="JADKYU010000044">
    <property type="protein sequence ID" value="MBF4982955.1"/>
    <property type="molecule type" value="Genomic_DNA"/>
</dbReference>
<dbReference type="PROSITE" id="PS51257">
    <property type="entry name" value="PROKAR_LIPOPROTEIN"/>
    <property type="match status" value="1"/>
</dbReference>
<proteinExistence type="predicted"/>
<protein>
    <submittedName>
        <fullName evidence="1">Uncharacterized protein</fullName>
    </submittedName>
</protein>
<name>A0ABS0A0Q7_9FLAO</name>
<evidence type="ECO:0000313" key="2">
    <source>
        <dbReference type="Proteomes" id="UP001194729"/>
    </source>
</evidence>
<dbReference type="Proteomes" id="UP001194729">
    <property type="component" value="Unassembled WGS sequence"/>
</dbReference>
<accession>A0ABS0A0Q7</accession>
<evidence type="ECO:0000313" key="1">
    <source>
        <dbReference type="EMBL" id="MBF4982955.1"/>
    </source>
</evidence>
<sequence length="173" mass="19371">MKTAFLKLLFVAIPFFFISCDGDDDATLLTPDLIQGELDVENESFIMTNLYKSKEDFFDSTRLTYNFATSSSRLYDNNVVKGNGAFITVQFFYLDQLVAGVYPEGGNVNQLPFCSVVIDTDLENEENTLLQFYSNAQTTVEDLQNGQQKISFQGTVDPSGDMVEFAFTGDFSL</sequence>
<gene>
    <name evidence="1" type="ORF">FNJ87_00910</name>
</gene>
<reference evidence="1 2" key="1">
    <citation type="submission" date="2020-11" db="EMBL/GenBank/DDBJ databases">
        <title>P. mediterranea TC4 genome.</title>
        <authorList>
            <person name="Molmeret M."/>
        </authorList>
    </citation>
    <scope>NUCLEOTIDE SEQUENCE [LARGE SCALE GENOMIC DNA]</scope>
    <source>
        <strain evidence="1 2">TC4</strain>
    </source>
</reference>
<keyword evidence="2" id="KW-1185">Reference proteome</keyword>